<dbReference type="PATRIC" id="fig|1068978.7.peg.5801"/>
<dbReference type="eggNOG" id="COG0456">
    <property type="taxonomic scope" value="Bacteria"/>
</dbReference>
<dbReference type="CDD" id="cd04301">
    <property type="entry name" value="NAT_SF"/>
    <property type="match status" value="1"/>
</dbReference>
<dbReference type="PANTHER" id="PTHR43877">
    <property type="entry name" value="AMINOALKYLPHOSPHONATE N-ACETYLTRANSFERASE-RELATED-RELATED"/>
    <property type="match status" value="1"/>
</dbReference>
<organism evidence="4 5">
    <name type="scientific">Amycolatopsis methanolica 239</name>
    <dbReference type="NCBI Taxonomy" id="1068978"/>
    <lineage>
        <taxon>Bacteria</taxon>
        <taxon>Bacillati</taxon>
        <taxon>Actinomycetota</taxon>
        <taxon>Actinomycetes</taxon>
        <taxon>Pseudonocardiales</taxon>
        <taxon>Pseudonocardiaceae</taxon>
        <taxon>Amycolatopsis</taxon>
        <taxon>Amycolatopsis methanolica group</taxon>
    </lineage>
</organism>
<dbReference type="SUPFAM" id="SSF55729">
    <property type="entry name" value="Acyl-CoA N-acyltransferases (Nat)"/>
    <property type="match status" value="1"/>
</dbReference>
<gene>
    <name evidence="4" type="ORF">AMETH_5408</name>
</gene>
<dbReference type="Pfam" id="PF00583">
    <property type="entry name" value="Acetyltransf_1"/>
    <property type="match status" value="1"/>
</dbReference>
<sequence length="163" mass="17985">MWTINPVPVTDPAAQAILRAYLDDVASRYYGRPATVAELDTAMADDPSDDLVPPTGLFLLARSHDGVTGCVGIRVLDVTTAELTRMFVLPGARGRGGGDQLLRAAETAAQALGRERMRLDTRHDLVEARGLYAKHGYREIEAPEQRLYADHWFEKRLALGRQV</sequence>
<keyword evidence="5" id="KW-1185">Reference proteome</keyword>
<dbReference type="PANTHER" id="PTHR43877:SF2">
    <property type="entry name" value="AMINOALKYLPHOSPHONATE N-ACETYLTRANSFERASE-RELATED"/>
    <property type="match status" value="1"/>
</dbReference>
<dbReference type="PROSITE" id="PS51186">
    <property type="entry name" value="GNAT"/>
    <property type="match status" value="1"/>
</dbReference>
<evidence type="ECO:0000313" key="4">
    <source>
        <dbReference type="EMBL" id="AIJ25500.1"/>
    </source>
</evidence>
<dbReference type="GO" id="GO:0016747">
    <property type="term" value="F:acyltransferase activity, transferring groups other than amino-acyl groups"/>
    <property type="evidence" value="ECO:0007669"/>
    <property type="project" value="InterPro"/>
</dbReference>
<dbReference type="InterPro" id="IPR050832">
    <property type="entry name" value="Bact_Acetyltransf"/>
</dbReference>
<protein>
    <submittedName>
        <fullName evidence="4">Acetyltransferase</fullName>
    </submittedName>
</protein>
<dbReference type="RefSeq" id="WP_017984343.1">
    <property type="nucleotide sequence ID" value="NZ_AQUL01000001.1"/>
</dbReference>
<dbReference type="EMBL" id="CP009110">
    <property type="protein sequence ID" value="AIJ25500.1"/>
    <property type="molecule type" value="Genomic_DNA"/>
</dbReference>
<dbReference type="Proteomes" id="UP000062973">
    <property type="component" value="Chromosome"/>
</dbReference>
<evidence type="ECO:0000259" key="3">
    <source>
        <dbReference type="PROSITE" id="PS51186"/>
    </source>
</evidence>
<name>A0A076N3V5_AMYME</name>
<keyword evidence="2" id="KW-0012">Acyltransferase</keyword>
<evidence type="ECO:0000256" key="2">
    <source>
        <dbReference type="ARBA" id="ARBA00023315"/>
    </source>
</evidence>
<dbReference type="InterPro" id="IPR016181">
    <property type="entry name" value="Acyl_CoA_acyltransferase"/>
</dbReference>
<feature type="domain" description="N-acetyltransferase" evidence="3">
    <location>
        <begin position="16"/>
        <end position="158"/>
    </location>
</feature>
<dbReference type="OrthoDB" id="273614at2"/>
<dbReference type="HOGENOM" id="CLU_013985_11_6_11"/>
<dbReference type="STRING" id="1068978.AMETH_5408"/>
<keyword evidence="1 4" id="KW-0808">Transferase</keyword>
<accession>A0A076N3V5</accession>
<dbReference type="InterPro" id="IPR000182">
    <property type="entry name" value="GNAT_dom"/>
</dbReference>
<dbReference type="Gene3D" id="3.40.630.30">
    <property type="match status" value="1"/>
</dbReference>
<proteinExistence type="predicted"/>
<dbReference type="KEGG" id="amq:AMETH_5408"/>
<dbReference type="AlphaFoldDB" id="A0A076N3V5"/>
<reference evidence="4 5" key="1">
    <citation type="submission" date="2014-07" db="EMBL/GenBank/DDBJ databases">
        <title>Whole Genome Sequence of the Amycolatopsis methanolica 239.</title>
        <authorList>
            <person name="Tang B."/>
        </authorList>
    </citation>
    <scope>NUCLEOTIDE SEQUENCE [LARGE SCALE GENOMIC DNA]</scope>
    <source>
        <strain evidence="4 5">239</strain>
    </source>
</reference>
<evidence type="ECO:0000313" key="5">
    <source>
        <dbReference type="Proteomes" id="UP000062973"/>
    </source>
</evidence>
<evidence type="ECO:0000256" key="1">
    <source>
        <dbReference type="ARBA" id="ARBA00022679"/>
    </source>
</evidence>